<dbReference type="EMBL" id="DVMS01000123">
    <property type="protein sequence ID" value="HIU38864.1"/>
    <property type="molecule type" value="Genomic_DNA"/>
</dbReference>
<evidence type="ECO:0000313" key="2">
    <source>
        <dbReference type="Proteomes" id="UP000824076"/>
    </source>
</evidence>
<accession>A0A9D1IN73</accession>
<gene>
    <name evidence="1" type="ORF">IAD18_04265</name>
</gene>
<name>A0A9D1IN73_9BACT</name>
<dbReference type="AlphaFoldDB" id="A0A9D1IN73"/>
<comment type="caution">
    <text evidence="1">The sequence shown here is derived from an EMBL/GenBank/DDBJ whole genome shotgun (WGS) entry which is preliminary data.</text>
</comment>
<reference evidence="1" key="1">
    <citation type="submission" date="2020-10" db="EMBL/GenBank/DDBJ databases">
        <authorList>
            <person name="Gilroy R."/>
        </authorList>
    </citation>
    <scope>NUCLEOTIDE SEQUENCE</scope>
    <source>
        <strain evidence="1">17073</strain>
    </source>
</reference>
<proteinExistence type="predicted"/>
<evidence type="ECO:0000313" key="1">
    <source>
        <dbReference type="EMBL" id="HIU38864.1"/>
    </source>
</evidence>
<organism evidence="1 2">
    <name type="scientific">Candidatus Limisoma intestinavium</name>
    <dbReference type="NCBI Taxonomy" id="2840856"/>
    <lineage>
        <taxon>Bacteria</taxon>
        <taxon>Pseudomonadati</taxon>
        <taxon>Bacteroidota</taxon>
        <taxon>Bacteroidia</taxon>
        <taxon>Bacteroidales</taxon>
        <taxon>Candidatus Limisoma</taxon>
    </lineage>
</organism>
<reference evidence="1" key="2">
    <citation type="journal article" date="2021" name="PeerJ">
        <title>Extensive microbial diversity within the chicken gut microbiome revealed by metagenomics and culture.</title>
        <authorList>
            <person name="Gilroy R."/>
            <person name="Ravi A."/>
            <person name="Getino M."/>
            <person name="Pursley I."/>
            <person name="Horton D.L."/>
            <person name="Alikhan N.F."/>
            <person name="Baker D."/>
            <person name="Gharbi K."/>
            <person name="Hall N."/>
            <person name="Watson M."/>
            <person name="Adriaenssens E.M."/>
            <person name="Foster-Nyarko E."/>
            <person name="Jarju S."/>
            <person name="Secka A."/>
            <person name="Antonio M."/>
            <person name="Oren A."/>
            <person name="Chaudhuri R.R."/>
            <person name="La Ragione R."/>
            <person name="Hildebrand F."/>
            <person name="Pallen M.J."/>
        </authorList>
    </citation>
    <scope>NUCLEOTIDE SEQUENCE</scope>
    <source>
        <strain evidence="1">17073</strain>
    </source>
</reference>
<dbReference type="Proteomes" id="UP000824076">
    <property type="component" value="Unassembled WGS sequence"/>
</dbReference>
<protein>
    <submittedName>
        <fullName evidence="1">Uncharacterized protein</fullName>
    </submittedName>
</protein>
<sequence>MRNQELMHDFKQHLAHAFEQGDYRTREELINKTLQSCRPKYDVSFDYALRMMYVMIRDGKPCPARRKNKQEMWKEIRAHVVRTQKRRNCTIAEAVASVLAEQKASRYFLSYKQASKIIYHEAHVRRNHRA</sequence>